<organism evidence="3 4">
    <name type="scientific">Actinobaculum massiliense ACS-171-V-Col2</name>
    <dbReference type="NCBI Taxonomy" id="883066"/>
    <lineage>
        <taxon>Bacteria</taxon>
        <taxon>Bacillati</taxon>
        <taxon>Actinomycetota</taxon>
        <taxon>Actinomycetes</taxon>
        <taxon>Actinomycetales</taxon>
        <taxon>Actinomycetaceae</taxon>
        <taxon>Actinobaculum</taxon>
    </lineage>
</organism>
<dbReference type="PANTHER" id="PTHR10357">
    <property type="entry name" value="ALPHA-AMYLASE FAMILY MEMBER"/>
    <property type="match status" value="1"/>
</dbReference>
<sequence>MPLIHQTSAPAQWWRDAVIYQVYPRSFASSTGRMGDLPGIAARLPYLASLGVDAIWLSPFYASPQFDAGYDVADYRAVDPRFGNLDDAERLIAAAHANGLKVIVDIVPNHTSWDHEMFRKAVAAGKGSPERDLYWFRDGRGEDGKEPPTDWISVFGGSAWSQVKDLPWVKGTPQENDEQFYLHLFDPSQPDVNWENPAIHEEFISTLRFWLDRGVDGFRVDVAHGLVKDPALPDWQEQVEMLGSEGNFDAGAEAGRPPMFDQDGVHEIFREWRRVLDEYGRDRMMVGEAWVGEESRLSLYIRPDEMQQAFNFIYLAAHWDPAEIREVVRESFTTADRVNAPTTWVLSNHDTVRAVTRMGYPHPGKGPNGIGANDPQPDAALGRARARAWHQLTAALPGSYYLYQGEERELPEHTQLPDEVREDPTFERSGGKELGRDGCRVPLPWYSDQPGFGFSPDGETWLPQPAEWSEFTIDAQELRANALVCGQGASQSGSQLTGLPYFRRLLALRKQWQLGIGSLEDASDELAPAGVAYINRADRQIGAPARPDVLVLTAFDTPLDYPAGWVSILSSQPVASGEPIPADTTVWLVPEK</sequence>
<evidence type="ECO:0000313" key="4">
    <source>
        <dbReference type="Proteomes" id="UP000009888"/>
    </source>
</evidence>
<dbReference type="GO" id="GO:0004556">
    <property type="term" value="F:alpha-amylase activity"/>
    <property type="evidence" value="ECO:0007669"/>
    <property type="project" value="TreeGrafter"/>
</dbReference>
<reference evidence="3 4" key="1">
    <citation type="submission" date="2012-09" db="EMBL/GenBank/DDBJ databases">
        <title>The Genome Sequence of Actinobaculum massiliae ACS-171-V-COL2.</title>
        <authorList>
            <consortium name="The Broad Institute Genome Sequencing Platform"/>
            <person name="Earl A."/>
            <person name="Ward D."/>
            <person name="Feldgarden M."/>
            <person name="Gevers D."/>
            <person name="Saerens B."/>
            <person name="Vaneechoutte M."/>
            <person name="Walker B."/>
            <person name="Young S.K."/>
            <person name="Zeng Q."/>
            <person name="Gargeya S."/>
            <person name="Fitzgerald M."/>
            <person name="Haas B."/>
            <person name="Abouelleil A."/>
            <person name="Alvarado L."/>
            <person name="Arachchi H.M."/>
            <person name="Berlin A."/>
            <person name="Chapman S.B."/>
            <person name="Goldberg J."/>
            <person name="Griggs A."/>
            <person name="Gujja S."/>
            <person name="Hansen M."/>
            <person name="Howarth C."/>
            <person name="Imamovic A."/>
            <person name="Larimer J."/>
            <person name="McCowen C."/>
            <person name="Montmayeur A."/>
            <person name="Murphy C."/>
            <person name="Neiman D."/>
            <person name="Pearson M."/>
            <person name="Priest M."/>
            <person name="Roberts A."/>
            <person name="Saif S."/>
            <person name="Shea T."/>
            <person name="Sisk P."/>
            <person name="Sykes S."/>
            <person name="Wortman J."/>
            <person name="Nusbaum C."/>
            <person name="Birren B."/>
        </authorList>
    </citation>
    <scope>NUCLEOTIDE SEQUENCE [LARGE SCALE GENOMIC DNA]</scope>
    <source>
        <strain evidence="4">ACS-171-V-Col2</strain>
    </source>
</reference>
<dbReference type="GO" id="GO:0009313">
    <property type="term" value="P:oligosaccharide catabolic process"/>
    <property type="evidence" value="ECO:0007669"/>
    <property type="project" value="TreeGrafter"/>
</dbReference>
<proteinExistence type="inferred from homology"/>
<dbReference type="Proteomes" id="UP000009888">
    <property type="component" value="Unassembled WGS sequence"/>
</dbReference>
<evidence type="ECO:0000313" key="3">
    <source>
        <dbReference type="EMBL" id="EKU95092.1"/>
    </source>
</evidence>
<gene>
    <name evidence="3" type="ORF">HMPREF9233_00853</name>
</gene>
<dbReference type="Gene3D" id="3.20.20.80">
    <property type="entry name" value="Glycosidases"/>
    <property type="match status" value="1"/>
</dbReference>
<feature type="domain" description="Glycosyl hydrolase family 13 catalytic" evidence="2">
    <location>
        <begin position="21"/>
        <end position="440"/>
    </location>
</feature>
<evidence type="ECO:0000259" key="2">
    <source>
        <dbReference type="SMART" id="SM00642"/>
    </source>
</evidence>
<evidence type="ECO:0000256" key="1">
    <source>
        <dbReference type="ARBA" id="ARBA00008061"/>
    </source>
</evidence>
<dbReference type="InterPro" id="IPR017853">
    <property type="entry name" value="GH"/>
</dbReference>
<dbReference type="AlphaFoldDB" id="K9EVT1"/>
<dbReference type="InterPro" id="IPR006047">
    <property type="entry name" value="GH13_cat_dom"/>
</dbReference>
<dbReference type="SMART" id="SM00642">
    <property type="entry name" value="Aamy"/>
    <property type="match status" value="1"/>
</dbReference>
<dbReference type="PATRIC" id="fig|883066.3.peg.890"/>
<dbReference type="SUPFAM" id="SSF51445">
    <property type="entry name" value="(Trans)glycosidases"/>
    <property type="match status" value="1"/>
</dbReference>
<dbReference type="EMBL" id="AGWL01000005">
    <property type="protein sequence ID" value="EKU95092.1"/>
    <property type="molecule type" value="Genomic_DNA"/>
</dbReference>
<accession>K9EVT1</accession>
<dbReference type="Gene3D" id="3.90.400.10">
    <property type="entry name" value="Oligo-1,6-glucosidase, Domain 2"/>
    <property type="match status" value="1"/>
</dbReference>
<dbReference type="Pfam" id="PF00128">
    <property type="entry name" value="Alpha-amylase"/>
    <property type="match status" value="1"/>
</dbReference>
<dbReference type="eggNOG" id="COG0366">
    <property type="taxonomic scope" value="Bacteria"/>
</dbReference>
<name>K9EVT1_9ACTO</name>
<dbReference type="STRING" id="202789.GCA_001457435_01272"/>
<comment type="similarity">
    <text evidence="1">Belongs to the glycosyl hydrolase 13 family.</text>
</comment>
<dbReference type="HOGENOM" id="CLU_006462_0_1_11"/>
<dbReference type="PANTHER" id="PTHR10357:SF179">
    <property type="entry name" value="NEUTRAL AND BASIC AMINO ACID TRANSPORT PROTEIN RBAT"/>
    <property type="match status" value="1"/>
</dbReference>
<keyword evidence="4" id="KW-1185">Reference proteome</keyword>
<protein>
    <recommendedName>
        <fullName evidence="2">Glycosyl hydrolase family 13 catalytic domain-containing protein</fullName>
    </recommendedName>
</protein>
<comment type="caution">
    <text evidence="3">The sequence shown here is derived from an EMBL/GenBank/DDBJ whole genome shotgun (WGS) entry which is preliminary data.</text>
</comment>
<dbReference type="RefSeq" id="WP_007001059.1">
    <property type="nucleotide sequence ID" value="NZ_JH992955.1"/>
</dbReference>
<dbReference type="CDD" id="cd11332">
    <property type="entry name" value="AmyAc_OligoGlu_TS"/>
    <property type="match status" value="1"/>
</dbReference>
<dbReference type="InterPro" id="IPR045857">
    <property type="entry name" value="O16G_dom_2"/>
</dbReference>